<dbReference type="AlphaFoldDB" id="A0A2C6LD55"/>
<dbReference type="RefSeq" id="XP_067926546.1">
    <property type="nucleotide sequence ID" value="XM_068061485.1"/>
</dbReference>
<evidence type="ECO:0000313" key="1">
    <source>
        <dbReference type="EMBL" id="PHJ24874.1"/>
    </source>
</evidence>
<organism evidence="1 2">
    <name type="scientific">Cystoisospora suis</name>
    <dbReference type="NCBI Taxonomy" id="483139"/>
    <lineage>
        <taxon>Eukaryota</taxon>
        <taxon>Sar</taxon>
        <taxon>Alveolata</taxon>
        <taxon>Apicomplexa</taxon>
        <taxon>Conoidasida</taxon>
        <taxon>Coccidia</taxon>
        <taxon>Eucoccidiorida</taxon>
        <taxon>Eimeriorina</taxon>
        <taxon>Sarcocystidae</taxon>
        <taxon>Cystoisospora</taxon>
    </lineage>
</organism>
<dbReference type="GeneID" id="94424696"/>
<sequence length="44" mass="5023">MKLLLDSGNPRVPVRDEDLTCPFRPGVRFKDTQRQGFFSNVTSP</sequence>
<reference evidence="1 2" key="1">
    <citation type="journal article" date="2017" name="Int. J. Parasitol.">
        <title>The genome of the protozoan parasite Cystoisospora suis and a reverse vaccinology approach to identify vaccine candidates.</title>
        <authorList>
            <person name="Palmieri N."/>
            <person name="Shrestha A."/>
            <person name="Ruttkowski B."/>
            <person name="Beck T."/>
            <person name="Vogl C."/>
            <person name="Tomley F."/>
            <person name="Blake D.P."/>
            <person name="Joachim A."/>
        </authorList>
    </citation>
    <scope>NUCLEOTIDE SEQUENCE [LARGE SCALE GENOMIC DNA]</scope>
    <source>
        <strain evidence="1 2">Wien I</strain>
    </source>
</reference>
<protein>
    <submittedName>
        <fullName evidence="1">Uncharacterized protein</fullName>
    </submittedName>
</protein>
<proteinExistence type="predicted"/>
<keyword evidence="2" id="KW-1185">Reference proteome</keyword>
<dbReference type="Proteomes" id="UP000221165">
    <property type="component" value="Unassembled WGS sequence"/>
</dbReference>
<dbReference type="EMBL" id="MIGC01000501">
    <property type="protein sequence ID" value="PHJ24874.1"/>
    <property type="molecule type" value="Genomic_DNA"/>
</dbReference>
<name>A0A2C6LD55_9APIC</name>
<accession>A0A2C6LD55</accession>
<gene>
    <name evidence="1" type="ORF">CSUI_001279</name>
</gene>
<dbReference type="VEuPathDB" id="ToxoDB:CSUI_001279"/>
<evidence type="ECO:0000313" key="2">
    <source>
        <dbReference type="Proteomes" id="UP000221165"/>
    </source>
</evidence>
<comment type="caution">
    <text evidence="1">The sequence shown here is derived from an EMBL/GenBank/DDBJ whole genome shotgun (WGS) entry which is preliminary data.</text>
</comment>